<accession>A0A8H4IU54</accession>
<dbReference type="OrthoDB" id="3565018at2759"/>
<sequence length="255" mass="29181">MSGIEVVGLVLGAIPLAAKAFKVYAESVSTVGRYRKYKHILRDLYQEIDSERIEYLNTCELLLDGIVADNAQKTRLLQTPGGDEWKGSELEDRLKRRLVGSYETYKNIIENMNNTVEEINALLKLGPDGKVSLERLNQMPFAEALLSLVKVQLDKTRRFKDELQRIKFSINKANYEELIAKITRNNSIDRKLPDFEIIQKTAIKVYNALSTHLQWTPTVDAPKKKGDIRVSKCQCSIKQLLHPRRLKSLKNPQLV</sequence>
<comment type="caution">
    <text evidence="2">The sequence shown here is derived from an EMBL/GenBank/DDBJ whole genome shotgun (WGS) entry which is preliminary data.</text>
</comment>
<feature type="signal peptide" evidence="1">
    <location>
        <begin position="1"/>
        <end position="20"/>
    </location>
</feature>
<evidence type="ECO:0000256" key="1">
    <source>
        <dbReference type="SAM" id="SignalP"/>
    </source>
</evidence>
<dbReference type="PANTHER" id="PTHR35186:SF4">
    <property type="entry name" value="PRION-INHIBITION AND PROPAGATION HELO DOMAIN-CONTAINING PROTEIN"/>
    <property type="match status" value="1"/>
</dbReference>
<organism evidence="2 3">
    <name type="scientific">Botryosphaeria dothidea</name>
    <dbReference type="NCBI Taxonomy" id="55169"/>
    <lineage>
        <taxon>Eukaryota</taxon>
        <taxon>Fungi</taxon>
        <taxon>Dikarya</taxon>
        <taxon>Ascomycota</taxon>
        <taxon>Pezizomycotina</taxon>
        <taxon>Dothideomycetes</taxon>
        <taxon>Dothideomycetes incertae sedis</taxon>
        <taxon>Botryosphaeriales</taxon>
        <taxon>Botryosphaeriaceae</taxon>
        <taxon>Botryosphaeria</taxon>
    </lineage>
</organism>
<dbReference type="AlphaFoldDB" id="A0A8H4IU54"/>
<name>A0A8H4IU54_9PEZI</name>
<reference evidence="2" key="1">
    <citation type="submission" date="2020-04" db="EMBL/GenBank/DDBJ databases">
        <title>Genome Assembly and Annotation of Botryosphaeria dothidea sdau 11-99, a Latent Pathogen of Apple Fruit Ring Rot in China.</title>
        <authorList>
            <person name="Yu C."/>
            <person name="Diao Y."/>
            <person name="Lu Q."/>
            <person name="Zhao J."/>
            <person name="Cui S."/>
            <person name="Peng C."/>
            <person name="He B."/>
            <person name="Liu H."/>
        </authorList>
    </citation>
    <scope>NUCLEOTIDE SEQUENCE [LARGE SCALE GENOMIC DNA]</scope>
    <source>
        <strain evidence="2">Sdau11-99</strain>
    </source>
</reference>
<keyword evidence="1" id="KW-0732">Signal</keyword>
<gene>
    <name evidence="2" type="ORF">GTA08_BOTSDO05172</name>
</gene>
<evidence type="ECO:0000313" key="3">
    <source>
        <dbReference type="Proteomes" id="UP000572817"/>
    </source>
</evidence>
<dbReference type="Proteomes" id="UP000572817">
    <property type="component" value="Unassembled WGS sequence"/>
</dbReference>
<evidence type="ECO:0008006" key="4">
    <source>
        <dbReference type="Google" id="ProtNLM"/>
    </source>
</evidence>
<keyword evidence="3" id="KW-1185">Reference proteome</keyword>
<feature type="chain" id="PRO_5034820576" description="Fungal N-terminal domain-containing protein" evidence="1">
    <location>
        <begin position="21"/>
        <end position="255"/>
    </location>
</feature>
<dbReference type="PANTHER" id="PTHR35186">
    <property type="entry name" value="ANK_REP_REGION DOMAIN-CONTAINING PROTEIN"/>
    <property type="match status" value="1"/>
</dbReference>
<dbReference type="EMBL" id="WWBZ02000033">
    <property type="protein sequence ID" value="KAF4306353.1"/>
    <property type="molecule type" value="Genomic_DNA"/>
</dbReference>
<proteinExistence type="predicted"/>
<evidence type="ECO:0000313" key="2">
    <source>
        <dbReference type="EMBL" id="KAF4306353.1"/>
    </source>
</evidence>
<protein>
    <recommendedName>
        <fullName evidence="4">Fungal N-terminal domain-containing protein</fullName>
    </recommendedName>
</protein>